<feature type="domain" description="Peptidase A1" evidence="10">
    <location>
        <begin position="927"/>
        <end position="1261"/>
    </location>
</feature>
<evidence type="ECO:0000256" key="5">
    <source>
        <dbReference type="ARBA" id="ARBA00022729"/>
    </source>
</evidence>
<dbReference type="EMBL" id="QPKB01000003">
    <property type="protein sequence ID" value="RWR81112.1"/>
    <property type="molecule type" value="Genomic_DNA"/>
</dbReference>
<dbReference type="InterPro" id="IPR021109">
    <property type="entry name" value="Peptidase_aspartic_dom_sf"/>
</dbReference>
<dbReference type="InterPro" id="IPR033121">
    <property type="entry name" value="PEPTIDASE_A1"/>
</dbReference>
<dbReference type="GO" id="GO:0004252">
    <property type="term" value="F:serine-type endopeptidase activity"/>
    <property type="evidence" value="ECO:0007669"/>
    <property type="project" value="InterPro"/>
</dbReference>
<dbReference type="PANTHER" id="PTHR47967">
    <property type="entry name" value="OS07G0603500 PROTEIN-RELATED"/>
    <property type="match status" value="1"/>
</dbReference>
<evidence type="ECO:0000259" key="10">
    <source>
        <dbReference type="PROSITE" id="PS51767"/>
    </source>
</evidence>
<name>A0A443NRI6_9MAGN</name>
<evidence type="ECO:0000256" key="1">
    <source>
        <dbReference type="ARBA" id="ARBA00004613"/>
    </source>
</evidence>
<sequence>MAASALLLLLPITIFFFFFLNLPNSLDAAGFSVDLIHRDSPKSPFYNASESLFDRMSRAIRRSNSRINYILSSTSGVSSTSGATLTDVSSTVIPISGSYLMTISLGTPPVKILAIADTGSDLIWTQCSPCKSCYKQDAPLFDPSKSSTYRDLSCSSNPCSELPESSCTGNNSCSYSYSYGDQSYTIGVLAAETVTMTSSGSRSVKLPKIAFGCGHNNDGTFSSQGAGLVGLGGGPLSLVSQLSPTIDKKFAYCLVPYGQNDSSHLYFGDSAVVSGKGTVSTPLITQSGSETFFFLALEKISFGTTSISLSNSEEGNIIIDSGTTLTYLPTEAYQSLMSALNSAIDLPSAQDPSNMLELCYEVGRNSKFPDLTFVFDGAAVVLGSLNTFIEVAENVVCAAFLGSDSLAIFGNVAQQNFKIGYDLINKKVAFQKTVCANHVDLIHRDSPISPFYNPSESHLERVSRAIRRSDSRVNYFISSSSAVTGRDVYSTVSPNNGNYLMSISLGTPSFQILAIADTGSDLIWIQCLPCESCYKQEAPLFNPSSSSTYVDLSCDSNACSKLSRHDCADNGSCWYSYSYDDRSYTNGVLAAEMLTMNSPGRGSVRLQYITFGCGHDNGGVFRGKEAGVVGLGGGPLSLVSQLSPSVDKKFAYCLVPLDHKEISSRMDFGDSAVVSGNGVVHTPLISKPGQETFFYVNLLKISVGNKSISLGDLVEGNIILDSGTTLTYLPSKAYQDLLSVLKDAIDLQPVQAPSNVDLDLCYEPGENLKLPQLTFEFDGAEVVLVALNTFIKVADNVVCFAFKSTNMNLAIIGSVAQQNFKIGYDLSDMKVAFQRTDCTHHPLSIAIFFFFFFVILPNNLDAAGFSFDLIHRDSPKSPLYNPSESHFDRVSRAIRRSNSRVNDFISSASTTTGKDVSSTVLPNSGSYLMSISLGTPPFQILAIADTGSDLIWTQCLPCESCFKQDAPLFNPSRSSSYLDLSCDSNMCSELPRYECDSNESCSYSYSYGDRSHTTGVLAAETLTMNSSGSGSVKLPNITFGCGHDNGGTFSHREAGIVGLGGGPLSLVSQLSPSVDKKFAYCLVPFDDVRASSRIDFGDRAVVSGNGTLYTPLISEPDYETFFFVNLQKISVGKKSISLGDLEEGNIILDSGTTLTYLPTESYNNLLSVLKDAIDLQPVTPPSNDGLELCYELGEDLKVPDLTFVYDGAEVVLGSLNTFIQVADNVGCFAFASSDSFAIVGNVAQQNFKIGYDLSDMKVAFQPTDCTHPRPTLPGHLLPALMTTATQFNSDCLPIANNFNMERPATPLDFGAGHVHPQMAKDPGLVYDVHRTRDYINFLCTSNYTESQFRSIIQAPFSCSKLEGGPGALNYPSLSLRFSTITTDVAGFKS</sequence>
<organism evidence="11 12">
    <name type="scientific">Cinnamomum micranthum f. kanehirae</name>
    <dbReference type="NCBI Taxonomy" id="337451"/>
    <lineage>
        <taxon>Eukaryota</taxon>
        <taxon>Viridiplantae</taxon>
        <taxon>Streptophyta</taxon>
        <taxon>Embryophyta</taxon>
        <taxon>Tracheophyta</taxon>
        <taxon>Spermatophyta</taxon>
        <taxon>Magnoliopsida</taxon>
        <taxon>Magnoliidae</taxon>
        <taxon>Laurales</taxon>
        <taxon>Lauraceae</taxon>
        <taxon>Cinnamomum</taxon>
    </lineage>
</organism>
<dbReference type="PROSITE" id="PS00141">
    <property type="entry name" value="ASP_PROTEASE"/>
    <property type="match status" value="3"/>
</dbReference>
<dbReference type="STRING" id="337451.A0A443NRI6"/>
<dbReference type="Pfam" id="PF14541">
    <property type="entry name" value="TAXi_C"/>
    <property type="match status" value="3"/>
</dbReference>
<dbReference type="InterPro" id="IPR034161">
    <property type="entry name" value="Pepsin-like_plant"/>
</dbReference>
<dbReference type="CDD" id="cd05476">
    <property type="entry name" value="pepsin_A_like_plant"/>
    <property type="match status" value="3"/>
</dbReference>
<protein>
    <submittedName>
        <fullName evidence="11">Aspartic proteinase CDR1-like protein</fullName>
    </submittedName>
</protein>
<keyword evidence="4" id="KW-0645">Protease</keyword>
<feature type="chain" id="PRO_5019546718" evidence="9">
    <location>
        <begin position="29"/>
        <end position="1389"/>
    </location>
</feature>
<comment type="similarity">
    <text evidence="2">Belongs to the peptidase A1 family.</text>
</comment>
<keyword evidence="12" id="KW-1185">Reference proteome</keyword>
<dbReference type="Pfam" id="PF14543">
    <property type="entry name" value="TAXi_N"/>
    <property type="match status" value="3"/>
</dbReference>
<feature type="domain" description="Peptidase A1" evidence="10">
    <location>
        <begin position="99"/>
        <end position="431"/>
    </location>
</feature>
<keyword evidence="6" id="KW-0064">Aspartyl protease</keyword>
<dbReference type="GO" id="GO:0006508">
    <property type="term" value="P:proteolysis"/>
    <property type="evidence" value="ECO:0007669"/>
    <property type="project" value="UniProtKB-KW"/>
</dbReference>
<comment type="subcellular location">
    <subcellularLocation>
        <location evidence="1">Secreted</location>
    </subcellularLocation>
</comment>
<evidence type="ECO:0000313" key="12">
    <source>
        <dbReference type="Proteomes" id="UP000283530"/>
    </source>
</evidence>
<evidence type="ECO:0000313" key="11">
    <source>
        <dbReference type="EMBL" id="RWR81112.1"/>
    </source>
</evidence>
<dbReference type="GO" id="GO:0004190">
    <property type="term" value="F:aspartic-type endopeptidase activity"/>
    <property type="evidence" value="ECO:0007669"/>
    <property type="project" value="UniProtKB-KW"/>
</dbReference>
<keyword evidence="8" id="KW-0325">Glycoprotein</keyword>
<dbReference type="FunFam" id="2.40.70.10:FF:000016">
    <property type="entry name" value="Probable aspartic protease At2g35615"/>
    <property type="match status" value="3"/>
</dbReference>
<dbReference type="InterPro" id="IPR001969">
    <property type="entry name" value="Aspartic_peptidase_AS"/>
</dbReference>
<dbReference type="GO" id="GO:0005576">
    <property type="term" value="C:extracellular region"/>
    <property type="evidence" value="ECO:0007669"/>
    <property type="project" value="UniProtKB-SubCell"/>
</dbReference>
<dbReference type="SUPFAM" id="SSF50630">
    <property type="entry name" value="Acid proteases"/>
    <property type="match status" value="3"/>
</dbReference>
<evidence type="ECO:0000256" key="6">
    <source>
        <dbReference type="ARBA" id="ARBA00022750"/>
    </source>
</evidence>
<dbReference type="InterPro" id="IPR032799">
    <property type="entry name" value="TAXi_C"/>
</dbReference>
<dbReference type="InterPro" id="IPR036852">
    <property type="entry name" value="Peptidase_S8/S53_dom_sf"/>
</dbReference>
<keyword evidence="5 9" id="KW-0732">Signal</keyword>
<dbReference type="InterPro" id="IPR032861">
    <property type="entry name" value="TAXi_N"/>
</dbReference>
<evidence type="ECO:0000256" key="7">
    <source>
        <dbReference type="ARBA" id="ARBA00022801"/>
    </source>
</evidence>
<proteinExistence type="inferred from homology"/>
<dbReference type="Proteomes" id="UP000283530">
    <property type="component" value="Unassembled WGS sequence"/>
</dbReference>
<dbReference type="PROSITE" id="PS51767">
    <property type="entry name" value="PEPTIDASE_A1"/>
    <property type="match status" value="3"/>
</dbReference>
<evidence type="ECO:0000256" key="8">
    <source>
        <dbReference type="ARBA" id="ARBA00023180"/>
    </source>
</evidence>
<evidence type="ECO:0000256" key="2">
    <source>
        <dbReference type="ARBA" id="ARBA00007447"/>
    </source>
</evidence>
<feature type="domain" description="Peptidase A1" evidence="10">
    <location>
        <begin position="499"/>
        <end position="834"/>
    </location>
</feature>
<dbReference type="FunFam" id="2.40.70.10:FF:000050">
    <property type="entry name" value="Aspartic proteinase CDR1"/>
    <property type="match status" value="3"/>
</dbReference>
<comment type="caution">
    <text evidence="11">The sequence shown here is derived from an EMBL/GenBank/DDBJ whole genome shotgun (WGS) entry which is preliminary data.</text>
</comment>
<dbReference type="Gene3D" id="2.40.70.10">
    <property type="entry name" value="Acid Proteases"/>
    <property type="match status" value="6"/>
</dbReference>
<evidence type="ECO:0000256" key="4">
    <source>
        <dbReference type="ARBA" id="ARBA00022670"/>
    </source>
</evidence>
<keyword evidence="7" id="KW-0378">Hydrolase</keyword>
<accession>A0A443NRI6</accession>
<dbReference type="InterPro" id="IPR051708">
    <property type="entry name" value="Plant_Aspart_Prot_A1"/>
</dbReference>
<dbReference type="OrthoDB" id="2747330at2759"/>
<reference evidence="11 12" key="1">
    <citation type="journal article" date="2019" name="Nat. Plants">
        <title>Stout camphor tree genome fills gaps in understanding of flowering plant genome evolution.</title>
        <authorList>
            <person name="Chaw S.M."/>
            <person name="Liu Y.C."/>
            <person name="Wu Y.W."/>
            <person name="Wang H.Y."/>
            <person name="Lin C.I."/>
            <person name="Wu C.S."/>
            <person name="Ke H.M."/>
            <person name="Chang L.Y."/>
            <person name="Hsu C.Y."/>
            <person name="Yang H.T."/>
            <person name="Sudianto E."/>
            <person name="Hsu M.H."/>
            <person name="Wu K.P."/>
            <person name="Wang L.N."/>
            <person name="Leebens-Mack J.H."/>
            <person name="Tsai I.J."/>
        </authorList>
    </citation>
    <scope>NUCLEOTIDE SEQUENCE [LARGE SCALE GENOMIC DNA]</scope>
    <source>
        <strain evidence="12">cv. Chaw 1501</strain>
        <tissue evidence="11">Young leaves</tissue>
    </source>
</reference>
<gene>
    <name evidence="11" type="ORF">CKAN_00978000</name>
</gene>
<feature type="signal peptide" evidence="9">
    <location>
        <begin position="1"/>
        <end position="28"/>
    </location>
</feature>
<evidence type="ECO:0000256" key="3">
    <source>
        <dbReference type="ARBA" id="ARBA00022525"/>
    </source>
</evidence>
<keyword evidence="3" id="KW-0964">Secreted</keyword>
<dbReference type="Gene3D" id="3.40.50.200">
    <property type="entry name" value="Peptidase S8/S53 domain"/>
    <property type="match status" value="1"/>
</dbReference>
<dbReference type="PANTHER" id="PTHR47967:SF128">
    <property type="entry name" value="ASPARTIC PROTEINASE CDR1-LIKE"/>
    <property type="match status" value="1"/>
</dbReference>
<evidence type="ECO:0000256" key="9">
    <source>
        <dbReference type="SAM" id="SignalP"/>
    </source>
</evidence>